<feature type="compositionally biased region" description="Low complexity" evidence="3">
    <location>
        <begin position="195"/>
        <end position="206"/>
    </location>
</feature>
<feature type="compositionally biased region" description="Polar residues" evidence="3">
    <location>
        <begin position="32"/>
        <end position="47"/>
    </location>
</feature>
<protein>
    <recommendedName>
        <fullName evidence="4">RRM domain-containing protein</fullName>
    </recommendedName>
</protein>
<feature type="region of interest" description="Disordered" evidence="3">
    <location>
        <begin position="179"/>
        <end position="285"/>
    </location>
</feature>
<dbReference type="PANTHER" id="PTHR19965">
    <property type="entry name" value="RNA AND EXPORT FACTOR BINDING PROTEIN"/>
    <property type="match status" value="1"/>
</dbReference>
<feature type="region of interest" description="Disordered" evidence="3">
    <location>
        <begin position="1"/>
        <end position="91"/>
    </location>
</feature>
<dbReference type="SMART" id="SM00360">
    <property type="entry name" value="RRM"/>
    <property type="match status" value="1"/>
</dbReference>
<dbReference type="InterPro" id="IPR025715">
    <property type="entry name" value="FoP_C"/>
</dbReference>
<feature type="domain" description="RRM" evidence="4">
    <location>
        <begin position="100"/>
        <end position="178"/>
    </location>
</feature>
<dbReference type="Pfam" id="PF00076">
    <property type="entry name" value="RRM_1"/>
    <property type="match status" value="1"/>
</dbReference>
<dbReference type="RefSeq" id="XP_066078679.1">
    <property type="nucleotide sequence ID" value="XM_066222582.1"/>
</dbReference>
<dbReference type="InterPro" id="IPR012677">
    <property type="entry name" value="Nucleotide-bd_a/b_plait_sf"/>
</dbReference>
<dbReference type="InterPro" id="IPR035979">
    <property type="entry name" value="RBD_domain_sf"/>
</dbReference>
<dbReference type="GeneID" id="91097538"/>
<dbReference type="AlphaFoldDB" id="A0AAX4K4Z1"/>
<dbReference type="InterPro" id="IPR051229">
    <property type="entry name" value="ALYREF_mRNA_export"/>
</dbReference>
<gene>
    <name evidence="5" type="ORF">L201_006869</name>
</gene>
<keyword evidence="1 2" id="KW-0694">RNA-binding</keyword>
<evidence type="ECO:0000256" key="2">
    <source>
        <dbReference type="PROSITE-ProRule" id="PRU00176"/>
    </source>
</evidence>
<evidence type="ECO:0000256" key="3">
    <source>
        <dbReference type="SAM" id="MobiDB-lite"/>
    </source>
</evidence>
<feature type="compositionally biased region" description="Basic and acidic residues" evidence="3">
    <location>
        <begin position="1"/>
        <end position="16"/>
    </location>
</feature>
<dbReference type="InterPro" id="IPR000504">
    <property type="entry name" value="RRM_dom"/>
</dbReference>
<sequence>MDLDKSLDDLVAEKRNINKGQNQNQQNRKAPRSSNGNNERRSTNSPYSRPPPRSTDEKWVHDAYQGPKGGNSGDRRNNRENRQNDITLTGTGAGFTGISTRIEVIGLHYEVTPADLKGIFSQAGTLVQGPTIRYDRSGRSKGEATMEFAAPQQAKIAINKFDGAMTKGQTISIRLLPPIVAKPGRPGPGAQGNTGSSAQSGQSLLSRIQGGAGAGGVPQQQSASRGGRGGRGGFQRGGRGGQVGGNGSGRGGKRSTGPASQGDLDKELDSFMNKDPANSGDVEMA</sequence>
<evidence type="ECO:0000259" key="4">
    <source>
        <dbReference type="PROSITE" id="PS50102"/>
    </source>
</evidence>
<accession>A0AAX4K4Z1</accession>
<evidence type="ECO:0000256" key="1">
    <source>
        <dbReference type="ARBA" id="ARBA00022884"/>
    </source>
</evidence>
<evidence type="ECO:0000313" key="6">
    <source>
        <dbReference type="Proteomes" id="UP001355207"/>
    </source>
</evidence>
<feature type="compositionally biased region" description="Basic and acidic residues" evidence="3">
    <location>
        <begin position="73"/>
        <end position="83"/>
    </location>
</feature>
<dbReference type="SUPFAM" id="SSF54928">
    <property type="entry name" value="RNA-binding domain, RBD"/>
    <property type="match status" value="1"/>
</dbReference>
<dbReference type="PROSITE" id="PS50102">
    <property type="entry name" value="RRM"/>
    <property type="match status" value="1"/>
</dbReference>
<dbReference type="GO" id="GO:0003729">
    <property type="term" value="F:mRNA binding"/>
    <property type="evidence" value="ECO:0007669"/>
    <property type="project" value="TreeGrafter"/>
</dbReference>
<reference evidence="5 6" key="1">
    <citation type="submission" date="2024-01" db="EMBL/GenBank/DDBJ databases">
        <title>Comparative genomics of Cryptococcus and Kwoniella reveals pathogenesis evolution and contrasting modes of karyotype evolution via chromosome fusion or intercentromeric recombination.</title>
        <authorList>
            <person name="Coelho M.A."/>
            <person name="David-Palma M."/>
            <person name="Shea T."/>
            <person name="Bowers K."/>
            <person name="McGinley-Smith S."/>
            <person name="Mohammad A.W."/>
            <person name="Gnirke A."/>
            <person name="Yurkov A.M."/>
            <person name="Nowrousian M."/>
            <person name="Sun S."/>
            <person name="Cuomo C.A."/>
            <person name="Heitman J."/>
        </authorList>
    </citation>
    <scope>NUCLEOTIDE SEQUENCE [LARGE SCALE GENOMIC DNA]</scope>
    <source>
        <strain evidence="5 6">CBS 6074</strain>
    </source>
</reference>
<dbReference type="SMART" id="SM01218">
    <property type="entry name" value="FoP_duplication"/>
    <property type="match status" value="1"/>
</dbReference>
<dbReference type="Pfam" id="PF13865">
    <property type="entry name" value="FoP_duplication"/>
    <property type="match status" value="1"/>
</dbReference>
<dbReference type="GO" id="GO:0005634">
    <property type="term" value="C:nucleus"/>
    <property type="evidence" value="ECO:0007669"/>
    <property type="project" value="TreeGrafter"/>
</dbReference>
<dbReference type="PANTHER" id="PTHR19965:SF82">
    <property type="entry name" value="THO COMPLEX SUBUNIT 4"/>
    <property type="match status" value="1"/>
</dbReference>
<organism evidence="5 6">
    <name type="scientific">Kwoniella dendrophila CBS 6074</name>
    <dbReference type="NCBI Taxonomy" id="1295534"/>
    <lineage>
        <taxon>Eukaryota</taxon>
        <taxon>Fungi</taxon>
        <taxon>Dikarya</taxon>
        <taxon>Basidiomycota</taxon>
        <taxon>Agaricomycotina</taxon>
        <taxon>Tremellomycetes</taxon>
        <taxon>Tremellales</taxon>
        <taxon>Cryptococcaceae</taxon>
        <taxon>Kwoniella</taxon>
    </lineage>
</organism>
<dbReference type="Gene3D" id="3.30.70.330">
    <property type="match status" value="1"/>
</dbReference>
<name>A0AAX4K4Z1_9TREE</name>
<dbReference type="EMBL" id="CP144106">
    <property type="protein sequence ID" value="WWC91917.1"/>
    <property type="molecule type" value="Genomic_DNA"/>
</dbReference>
<keyword evidence="6" id="KW-1185">Reference proteome</keyword>
<feature type="compositionally biased region" description="Gly residues" evidence="3">
    <location>
        <begin position="226"/>
        <end position="250"/>
    </location>
</feature>
<evidence type="ECO:0000313" key="5">
    <source>
        <dbReference type="EMBL" id="WWC91917.1"/>
    </source>
</evidence>
<proteinExistence type="predicted"/>
<dbReference type="Proteomes" id="UP001355207">
    <property type="component" value="Chromosome 9"/>
</dbReference>